<accession>A0A3A4NSP7</accession>
<dbReference type="InterPro" id="IPR002869">
    <property type="entry name" value="Pyrv_flavodox_OxRed_cen"/>
</dbReference>
<name>A0A3A4NSP7_ABYX5</name>
<evidence type="ECO:0000256" key="1">
    <source>
        <dbReference type="ARBA" id="ARBA00023002"/>
    </source>
</evidence>
<dbReference type="GO" id="GO:0016625">
    <property type="term" value="F:oxidoreductase activity, acting on the aldehyde or oxo group of donors, iron-sulfur protein as acceptor"/>
    <property type="evidence" value="ECO:0007669"/>
    <property type="project" value="InterPro"/>
</dbReference>
<proteinExistence type="predicted"/>
<evidence type="ECO:0000259" key="2">
    <source>
        <dbReference type="Pfam" id="PF01558"/>
    </source>
</evidence>
<gene>
    <name evidence="3" type="ORF">C4520_13780</name>
</gene>
<dbReference type="PANTHER" id="PTHR43366:SF1">
    <property type="entry name" value="PYRUVATE SYNTHASE SUBUNIT PORC"/>
    <property type="match status" value="1"/>
</dbReference>
<dbReference type="SUPFAM" id="SSF53323">
    <property type="entry name" value="Pyruvate-ferredoxin oxidoreductase, PFOR, domain III"/>
    <property type="match status" value="1"/>
</dbReference>
<keyword evidence="3" id="KW-0670">Pyruvate</keyword>
<dbReference type="EMBL" id="QZKU01000096">
    <property type="protein sequence ID" value="RJP18844.1"/>
    <property type="molecule type" value="Genomic_DNA"/>
</dbReference>
<dbReference type="InterPro" id="IPR051626">
    <property type="entry name" value="Oxidoreductase_gamma_subunit"/>
</dbReference>
<organism evidence="3 4">
    <name type="scientific">Abyssobacteria bacterium (strain SURF_5)</name>
    <dbReference type="NCBI Taxonomy" id="2093360"/>
    <lineage>
        <taxon>Bacteria</taxon>
        <taxon>Pseudomonadati</taxon>
        <taxon>Candidatus Hydrogenedentota</taxon>
        <taxon>Candidatus Abyssobacteria</taxon>
    </lineage>
</organism>
<dbReference type="InterPro" id="IPR019752">
    <property type="entry name" value="Pyrv/ketoisovalerate_OxRed_cat"/>
</dbReference>
<sequence length="190" mass="20115">MIEIRFHGRGGQGAVVAAKILADAFFHEGKHVQSFPAFGVERRGAPVTAFTRIDDSPIYIRCNIYEPDIIVVLDPTLLHETSVVGGLKAGGLIVLNIAPRPLSNPELQRYTVAAVDATAIAVKHNLGTSTNPIVNTAILGAFAQVSGLVRIESVLQAIREGVPKGPEQNAAAAQDAYEQASLITTPATNK</sequence>
<dbReference type="Gene3D" id="3.40.920.10">
    <property type="entry name" value="Pyruvate-ferredoxin oxidoreductase, PFOR, domain III"/>
    <property type="match status" value="1"/>
</dbReference>
<protein>
    <submittedName>
        <fullName evidence="3">Pyruvate ferredoxin oxidoreductase</fullName>
    </submittedName>
</protein>
<keyword evidence="1" id="KW-0560">Oxidoreductase</keyword>
<dbReference type="NCBIfam" id="TIGR02175">
    <property type="entry name" value="PorC_KorC"/>
    <property type="match status" value="1"/>
</dbReference>
<dbReference type="AlphaFoldDB" id="A0A3A4NSP7"/>
<dbReference type="Pfam" id="PF01558">
    <property type="entry name" value="POR"/>
    <property type="match status" value="1"/>
</dbReference>
<comment type="caution">
    <text evidence="3">The sequence shown here is derived from an EMBL/GenBank/DDBJ whole genome shotgun (WGS) entry which is preliminary data.</text>
</comment>
<dbReference type="PANTHER" id="PTHR43366">
    <property type="entry name" value="PYRUVATE SYNTHASE SUBUNIT PORC"/>
    <property type="match status" value="1"/>
</dbReference>
<dbReference type="Proteomes" id="UP000265882">
    <property type="component" value="Unassembled WGS sequence"/>
</dbReference>
<feature type="domain" description="Pyruvate/ketoisovalerate oxidoreductase catalytic" evidence="2">
    <location>
        <begin position="10"/>
        <end position="178"/>
    </location>
</feature>
<dbReference type="InterPro" id="IPR011894">
    <property type="entry name" value="PorC_KorC"/>
</dbReference>
<evidence type="ECO:0000313" key="3">
    <source>
        <dbReference type="EMBL" id="RJP18844.1"/>
    </source>
</evidence>
<evidence type="ECO:0000313" key="4">
    <source>
        <dbReference type="Proteomes" id="UP000265882"/>
    </source>
</evidence>
<reference evidence="3 4" key="1">
    <citation type="journal article" date="2017" name="ISME J.">
        <title>Energy and carbon metabolisms in a deep terrestrial subsurface fluid microbial community.</title>
        <authorList>
            <person name="Momper L."/>
            <person name="Jungbluth S.P."/>
            <person name="Lee M.D."/>
            <person name="Amend J.P."/>
        </authorList>
    </citation>
    <scope>NUCLEOTIDE SEQUENCE [LARGE SCALE GENOMIC DNA]</scope>
    <source>
        <strain evidence="3">SURF_5</strain>
    </source>
</reference>